<gene>
    <name evidence="2" type="ORF">Ciccas_011058</name>
</gene>
<evidence type="ECO:0000313" key="3">
    <source>
        <dbReference type="Proteomes" id="UP001626550"/>
    </source>
</evidence>
<dbReference type="EMBL" id="JBJKFK010003009">
    <property type="protein sequence ID" value="KAL3310379.1"/>
    <property type="molecule type" value="Genomic_DNA"/>
</dbReference>
<reference evidence="2 3" key="1">
    <citation type="submission" date="2024-11" db="EMBL/GenBank/DDBJ databases">
        <title>Adaptive evolution of stress response genes in parasites aligns with host niche diversity.</title>
        <authorList>
            <person name="Hahn C."/>
            <person name="Resl P."/>
        </authorList>
    </citation>
    <scope>NUCLEOTIDE SEQUENCE [LARGE SCALE GENOMIC DNA]</scope>
    <source>
        <strain evidence="2">EGGRZ-B1_66</strain>
        <tissue evidence="2">Body</tissue>
    </source>
</reference>
<accession>A0ABD2PSD6</accession>
<dbReference type="AlphaFoldDB" id="A0ABD2PSD6"/>
<feature type="region of interest" description="Disordered" evidence="1">
    <location>
        <begin position="329"/>
        <end position="349"/>
    </location>
</feature>
<keyword evidence="3" id="KW-1185">Reference proteome</keyword>
<comment type="caution">
    <text evidence="2">The sequence shown here is derived from an EMBL/GenBank/DDBJ whole genome shotgun (WGS) entry which is preliminary data.</text>
</comment>
<organism evidence="2 3">
    <name type="scientific">Cichlidogyrus casuarinus</name>
    <dbReference type="NCBI Taxonomy" id="1844966"/>
    <lineage>
        <taxon>Eukaryota</taxon>
        <taxon>Metazoa</taxon>
        <taxon>Spiralia</taxon>
        <taxon>Lophotrochozoa</taxon>
        <taxon>Platyhelminthes</taxon>
        <taxon>Monogenea</taxon>
        <taxon>Monopisthocotylea</taxon>
        <taxon>Dactylogyridea</taxon>
        <taxon>Ancyrocephalidae</taxon>
        <taxon>Cichlidogyrus</taxon>
    </lineage>
</organism>
<protein>
    <submittedName>
        <fullName evidence="2">Uncharacterized protein</fullName>
    </submittedName>
</protein>
<dbReference type="Proteomes" id="UP001626550">
    <property type="component" value="Unassembled WGS sequence"/>
</dbReference>
<name>A0ABD2PSD6_9PLAT</name>
<evidence type="ECO:0000313" key="2">
    <source>
        <dbReference type="EMBL" id="KAL3310379.1"/>
    </source>
</evidence>
<feature type="region of interest" description="Disordered" evidence="1">
    <location>
        <begin position="145"/>
        <end position="180"/>
    </location>
</feature>
<evidence type="ECO:0000256" key="1">
    <source>
        <dbReference type="SAM" id="MobiDB-lite"/>
    </source>
</evidence>
<sequence length="394" mass="44076">MTLNQILAGQTQRKALNRVSIKESLSRTRSLENKSFASLLSPHAHSLLIAKPKPVSNLANLENELTKTKKLLAEKMQELRSFQECSERALFNKSEAITRLESQLNTVKADSDRKIRSLTSQLEFQSCNTDSNDPMSPTSKLILMSQSPKSRLKRPSEDKLDFLTPTKRQRPSITSSPKVDLNCSKKFSPPKALHQHSPSEYVFFSFHDLTSNLLVSMDTKEQVHSALCQFLRPGSADAVPLLLSKLRLQLFHALEKLLLVESADLATRTQLVREDVLLDRSWAPFFERRLHESPNQSCSMHNDSSHLEESYVTQEDAFAGAPLSQMPSAILPTPSSLSTQIDKKTTKTSSRSVALRNATHIQNDLLISLAQFELLLSAQSPDNQVSSKSLLVSN</sequence>
<proteinExistence type="predicted"/>